<evidence type="ECO:0000256" key="3">
    <source>
        <dbReference type="ARBA" id="ARBA00022553"/>
    </source>
</evidence>
<dbReference type="AlphaFoldDB" id="A0A8J3D7P7"/>
<dbReference type="InterPro" id="IPR004358">
    <property type="entry name" value="Sig_transdc_His_kin-like_C"/>
</dbReference>
<dbReference type="EMBL" id="BMXF01000001">
    <property type="protein sequence ID" value="GHB57771.1"/>
    <property type="molecule type" value="Genomic_DNA"/>
</dbReference>
<evidence type="ECO:0000256" key="1">
    <source>
        <dbReference type="ARBA" id="ARBA00000085"/>
    </source>
</evidence>
<reference evidence="6 7" key="1">
    <citation type="journal article" date="2014" name="Int. J. Syst. Evol. Microbiol.">
        <title>Complete genome sequence of Corynebacterium casei LMG S-19264T (=DSM 44701T), isolated from a smear-ripened cheese.</title>
        <authorList>
            <consortium name="US DOE Joint Genome Institute (JGI-PGF)"/>
            <person name="Walter F."/>
            <person name="Albersmeier A."/>
            <person name="Kalinowski J."/>
            <person name="Ruckert C."/>
        </authorList>
    </citation>
    <scope>NUCLEOTIDE SEQUENCE [LARGE SCALE GENOMIC DNA]</scope>
    <source>
        <strain evidence="6 7">KCTC 12866</strain>
    </source>
</reference>
<dbReference type="Gene3D" id="3.30.565.10">
    <property type="entry name" value="Histidine kinase-like ATPase, C-terminal domain"/>
    <property type="match status" value="1"/>
</dbReference>
<dbReference type="PANTHER" id="PTHR43065">
    <property type="entry name" value="SENSOR HISTIDINE KINASE"/>
    <property type="match status" value="1"/>
</dbReference>
<dbReference type="CDD" id="cd00082">
    <property type="entry name" value="HisKA"/>
    <property type="match status" value="1"/>
</dbReference>
<dbReference type="PROSITE" id="PS50109">
    <property type="entry name" value="HIS_KIN"/>
    <property type="match status" value="1"/>
</dbReference>
<dbReference type="SMART" id="SM00387">
    <property type="entry name" value="HATPase_c"/>
    <property type="match status" value="1"/>
</dbReference>
<organism evidence="6 7">
    <name type="scientific">Persicitalea jodogahamensis</name>
    <dbReference type="NCBI Taxonomy" id="402147"/>
    <lineage>
        <taxon>Bacteria</taxon>
        <taxon>Pseudomonadati</taxon>
        <taxon>Bacteroidota</taxon>
        <taxon>Cytophagia</taxon>
        <taxon>Cytophagales</taxon>
        <taxon>Spirosomataceae</taxon>
        <taxon>Persicitalea</taxon>
    </lineage>
</organism>
<keyword evidence="3" id="KW-0597">Phosphoprotein</keyword>
<dbReference type="InterPro" id="IPR005467">
    <property type="entry name" value="His_kinase_dom"/>
</dbReference>
<sequence length="297" mass="33576">METINHQEDLKQANALLTEEVQRLGQEIESAREQFAQQNRLAGIGQITAGILHEIRNPVNFVNNFSRLALDLVAEMKELLEKERAEAASANLDELEELSGMVETNLTRIFENGRRAERIAQSMLDQTRDDNRQFAPTDLNQMLEEFTKLSYQGVRAHDREFNVAFTFDLDPDMGQVNLMPNEFVRVIINLTNNACYAVNEKRKAPPNPDYTPRITVTSARMEDGIEIKIRDNGIGIPDELVQKVFNPFFTTKPPGEGTGLGLSLSLKTINETHKGQLSVTSEPGEFTEFVIWLPVEK</sequence>
<dbReference type="Gene3D" id="1.10.287.130">
    <property type="match status" value="1"/>
</dbReference>
<keyword evidence="4" id="KW-0175">Coiled coil</keyword>
<evidence type="ECO:0000259" key="5">
    <source>
        <dbReference type="PROSITE" id="PS50109"/>
    </source>
</evidence>
<dbReference type="PRINTS" id="PR00344">
    <property type="entry name" value="BCTRLSENSOR"/>
</dbReference>
<keyword evidence="7" id="KW-1185">Reference proteome</keyword>
<dbReference type="EC" id="2.7.13.3" evidence="2"/>
<feature type="domain" description="Histidine kinase" evidence="5">
    <location>
        <begin position="50"/>
        <end position="297"/>
    </location>
</feature>
<dbReference type="PANTHER" id="PTHR43065:SF42">
    <property type="entry name" value="TWO-COMPONENT SENSOR PPRA"/>
    <property type="match status" value="1"/>
</dbReference>
<dbReference type="Proteomes" id="UP000598271">
    <property type="component" value="Unassembled WGS sequence"/>
</dbReference>
<evidence type="ECO:0000256" key="4">
    <source>
        <dbReference type="SAM" id="Coils"/>
    </source>
</evidence>
<comment type="catalytic activity">
    <reaction evidence="1">
        <text>ATP + protein L-histidine = ADP + protein N-phospho-L-histidine.</text>
        <dbReference type="EC" id="2.7.13.3"/>
    </reaction>
</comment>
<evidence type="ECO:0000313" key="7">
    <source>
        <dbReference type="Proteomes" id="UP000598271"/>
    </source>
</evidence>
<dbReference type="RefSeq" id="WP_189563138.1">
    <property type="nucleotide sequence ID" value="NZ_BMXF01000001.1"/>
</dbReference>
<name>A0A8J3D7P7_9BACT</name>
<dbReference type="InterPro" id="IPR036097">
    <property type="entry name" value="HisK_dim/P_sf"/>
</dbReference>
<dbReference type="InterPro" id="IPR003594">
    <property type="entry name" value="HATPase_dom"/>
</dbReference>
<dbReference type="SUPFAM" id="SSF47384">
    <property type="entry name" value="Homodimeric domain of signal transducing histidine kinase"/>
    <property type="match status" value="1"/>
</dbReference>
<feature type="coiled-coil region" evidence="4">
    <location>
        <begin position="7"/>
        <end position="41"/>
    </location>
</feature>
<accession>A0A8J3D7P7</accession>
<dbReference type="SUPFAM" id="SSF55874">
    <property type="entry name" value="ATPase domain of HSP90 chaperone/DNA topoisomerase II/histidine kinase"/>
    <property type="match status" value="1"/>
</dbReference>
<dbReference type="GO" id="GO:0000155">
    <property type="term" value="F:phosphorelay sensor kinase activity"/>
    <property type="evidence" value="ECO:0007669"/>
    <property type="project" value="InterPro"/>
</dbReference>
<gene>
    <name evidence="6" type="ORF">GCM10007390_08990</name>
</gene>
<dbReference type="InterPro" id="IPR003661">
    <property type="entry name" value="HisK_dim/P_dom"/>
</dbReference>
<evidence type="ECO:0000256" key="2">
    <source>
        <dbReference type="ARBA" id="ARBA00012438"/>
    </source>
</evidence>
<comment type="caution">
    <text evidence="6">The sequence shown here is derived from an EMBL/GenBank/DDBJ whole genome shotgun (WGS) entry which is preliminary data.</text>
</comment>
<proteinExistence type="predicted"/>
<protein>
    <recommendedName>
        <fullName evidence="2">histidine kinase</fullName>
        <ecNumber evidence="2">2.7.13.3</ecNumber>
    </recommendedName>
</protein>
<evidence type="ECO:0000313" key="6">
    <source>
        <dbReference type="EMBL" id="GHB57771.1"/>
    </source>
</evidence>
<dbReference type="Pfam" id="PF02518">
    <property type="entry name" value="HATPase_c"/>
    <property type="match status" value="1"/>
</dbReference>
<dbReference type="InterPro" id="IPR036890">
    <property type="entry name" value="HATPase_C_sf"/>
</dbReference>